<organism evidence="4 5">
    <name type="scientific">Trametes coccinea (strain BRFM310)</name>
    <name type="common">Pycnoporus coccineus</name>
    <dbReference type="NCBI Taxonomy" id="1353009"/>
    <lineage>
        <taxon>Eukaryota</taxon>
        <taxon>Fungi</taxon>
        <taxon>Dikarya</taxon>
        <taxon>Basidiomycota</taxon>
        <taxon>Agaricomycotina</taxon>
        <taxon>Agaricomycetes</taxon>
        <taxon>Polyporales</taxon>
        <taxon>Polyporaceae</taxon>
        <taxon>Trametes</taxon>
    </lineage>
</organism>
<dbReference type="OrthoDB" id="2670565at2759"/>
<evidence type="ECO:0000256" key="3">
    <source>
        <dbReference type="SAM" id="Phobius"/>
    </source>
</evidence>
<evidence type="ECO:0000256" key="2">
    <source>
        <dbReference type="SAM" id="MobiDB-lite"/>
    </source>
</evidence>
<protein>
    <submittedName>
        <fullName evidence="4">Uncharacterized protein</fullName>
    </submittedName>
</protein>
<feature type="region of interest" description="Disordered" evidence="2">
    <location>
        <begin position="91"/>
        <end position="139"/>
    </location>
</feature>
<reference evidence="4 5" key="1">
    <citation type="journal article" date="2015" name="Biotechnol. Biofuels">
        <title>Enhanced degradation of softwood versus hardwood by the white-rot fungus Pycnoporus coccineus.</title>
        <authorList>
            <person name="Couturier M."/>
            <person name="Navarro D."/>
            <person name="Chevret D."/>
            <person name="Henrissat B."/>
            <person name="Piumi F."/>
            <person name="Ruiz-Duenas F.J."/>
            <person name="Martinez A.T."/>
            <person name="Grigoriev I.V."/>
            <person name="Riley R."/>
            <person name="Lipzen A."/>
            <person name="Berrin J.G."/>
            <person name="Master E.R."/>
            <person name="Rosso M.N."/>
        </authorList>
    </citation>
    <scope>NUCLEOTIDE SEQUENCE [LARGE SCALE GENOMIC DNA]</scope>
    <source>
        <strain evidence="4 5">BRFM310</strain>
    </source>
</reference>
<feature type="transmembrane region" description="Helical" evidence="3">
    <location>
        <begin position="12"/>
        <end position="32"/>
    </location>
</feature>
<accession>A0A1Y2IVG2</accession>
<keyword evidence="5" id="KW-1185">Reference proteome</keyword>
<keyword evidence="3" id="KW-0812">Transmembrane</keyword>
<keyword evidence="1" id="KW-0175">Coiled coil</keyword>
<feature type="compositionally biased region" description="Polar residues" evidence="2">
    <location>
        <begin position="113"/>
        <end position="124"/>
    </location>
</feature>
<dbReference type="EMBL" id="KZ084098">
    <property type="protein sequence ID" value="OSD03942.1"/>
    <property type="molecule type" value="Genomic_DNA"/>
</dbReference>
<keyword evidence="3" id="KW-0472">Membrane</keyword>
<evidence type="ECO:0000313" key="5">
    <source>
        <dbReference type="Proteomes" id="UP000193067"/>
    </source>
</evidence>
<sequence length="283" mass="31553">MLVGAHYRNRGNVVAALAVMSAMIEVMLSAGMDDSDLKPATLLLSSCHLDIAKHLRKQAGTETAESKNHFDEACEGLRRVYGTFVPPLYVANEHSKPPPSSTTAGDGPISPVRDTQYQEGSPTTPKAHPIRNPPIESLPRYSQLKILEREVQCLRDRQTSQSENLSRARAAKHQLEDDLEAERRVRRRLERRLDKAEKDASGAQKGEQLALEQCNIEAESRRRAEEGVDKLRQEVADVRATLEPKVAEYGEWESKLKDFFGKMGIAFVKAARGDFGEAVFSRS</sequence>
<dbReference type="AlphaFoldDB" id="A0A1Y2IVG2"/>
<gene>
    <name evidence="4" type="ORF">PYCCODRAFT_1408321</name>
</gene>
<proteinExistence type="predicted"/>
<feature type="coiled-coil region" evidence="1">
    <location>
        <begin position="144"/>
        <end position="241"/>
    </location>
</feature>
<evidence type="ECO:0000313" key="4">
    <source>
        <dbReference type="EMBL" id="OSD03942.1"/>
    </source>
</evidence>
<dbReference type="Proteomes" id="UP000193067">
    <property type="component" value="Unassembled WGS sequence"/>
</dbReference>
<evidence type="ECO:0000256" key="1">
    <source>
        <dbReference type="SAM" id="Coils"/>
    </source>
</evidence>
<keyword evidence="3" id="KW-1133">Transmembrane helix</keyword>
<name>A0A1Y2IVG2_TRAC3</name>